<reference evidence="8 9" key="2">
    <citation type="journal article" date="2016" name="Int. J. Syst. Evol. Microbiol.">
        <title>Bacillus gobiensis sp. nov., isolated from a soil sample.</title>
        <authorList>
            <person name="Liu B."/>
            <person name="Liu G.H."/>
            <person name="Cetin S."/>
            <person name="Schumann P."/>
            <person name="Pan Z.Z."/>
            <person name="Chen Q.Q."/>
        </authorList>
    </citation>
    <scope>NUCLEOTIDE SEQUENCE [LARGE SCALE GENOMIC DNA]</scope>
    <source>
        <strain evidence="8 9">FJAT-4402</strain>
    </source>
</reference>
<evidence type="ECO:0000259" key="5">
    <source>
        <dbReference type="Pfam" id="PF00205"/>
    </source>
</evidence>
<dbReference type="GO" id="GO:0009099">
    <property type="term" value="P:L-valine biosynthetic process"/>
    <property type="evidence" value="ECO:0007669"/>
    <property type="project" value="TreeGrafter"/>
</dbReference>
<dbReference type="Pfam" id="PF02775">
    <property type="entry name" value="TPP_enzyme_C"/>
    <property type="match status" value="1"/>
</dbReference>
<dbReference type="InterPro" id="IPR011766">
    <property type="entry name" value="TPP_enzyme_TPP-bd"/>
</dbReference>
<feature type="domain" description="Thiamine pyrophosphate enzyme central" evidence="5">
    <location>
        <begin position="191"/>
        <end position="328"/>
    </location>
</feature>
<dbReference type="PANTHER" id="PTHR18968">
    <property type="entry name" value="THIAMINE PYROPHOSPHATE ENZYMES"/>
    <property type="match status" value="1"/>
</dbReference>
<dbReference type="AlphaFoldDB" id="A0A0M4GCY5"/>
<feature type="domain" description="Thiamine pyrophosphate enzyme N-terminal TPP-binding" evidence="7">
    <location>
        <begin position="3"/>
        <end position="108"/>
    </location>
</feature>
<dbReference type="STRING" id="1441095.AM592_21870"/>
<dbReference type="InterPro" id="IPR045229">
    <property type="entry name" value="TPP_enz"/>
</dbReference>
<sequence>MPTIAALIAKHLKNMGIEYAFGIPGKPVVPLILEMEEQGIHFGLSRHECGAGYIATGYAMQNKTLGVAIGTSGPGGTNMLTAAAQAKAYHAPVLFITGQPPTTENGKALGQDSSMFGTDLVEMFRPVTLFSARVEDPRTIQSYLQHALEKSLTGQKGPVHLSIPLNVLTSETMPHQFPEFQLEDIPVSGNIHQALDIINKAKKPLLYLGKGIHIANAYEEVLTFAETWNIPVMTTPGGKGTFPTQHPLSLGSFGLGGTEASSSYLSSGIDLLIVIGSKLSDMSLAGFSPDLYPKHVIHFDMNSTFVGKSIPVKTTLVQGDAKRNLQELLQYKQHAAVKSVDLSIHKQKDLENFDGQTESGPRLSAAKVMGELRELLPEETVMYGDDGSHTFYAIKYYDIIKQGTFFFDDVFGAMGHGIGFSIGAKLANPNIPVVCLTGDGCLFMHGTEISTAVDLKANVLFIVLNNGMLDMVDKGMLYNIGRTAGTRYDFELNAKEFARSMGANGYRCSTINELREAVSKGLSEDDPTVIEVMVNKDEIPPTMKRG</sequence>
<dbReference type="GO" id="GO:0030976">
    <property type="term" value="F:thiamine pyrophosphate binding"/>
    <property type="evidence" value="ECO:0007669"/>
    <property type="project" value="InterPro"/>
</dbReference>
<dbReference type="PATRIC" id="fig|1441095.3.peg.4827"/>
<proteinExistence type="inferred from homology"/>
<evidence type="ECO:0000313" key="9">
    <source>
        <dbReference type="Proteomes" id="UP000067625"/>
    </source>
</evidence>
<evidence type="ECO:0000256" key="1">
    <source>
        <dbReference type="ARBA" id="ARBA00001964"/>
    </source>
</evidence>
<dbReference type="InterPro" id="IPR029035">
    <property type="entry name" value="DHS-like_NAD/FAD-binding_dom"/>
</dbReference>
<protein>
    <submittedName>
        <fullName evidence="8">Acetolactate synthase</fullName>
    </submittedName>
</protein>
<dbReference type="Proteomes" id="UP000067625">
    <property type="component" value="Chromosome"/>
</dbReference>
<comment type="similarity">
    <text evidence="2 4">Belongs to the TPP enzyme family.</text>
</comment>
<dbReference type="InterPro" id="IPR012000">
    <property type="entry name" value="Thiamin_PyroP_enz_cen_dom"/>
</dbReference>
<evidence type="ECO:0000256" key="3">
    <source>
        <dbReference type="ARBA" id="ARBA00023052"/>
    </source>
</evidence>
<keyword evidence="3 4" id="KW-0786">Thiamine pyrophosphate</keyword>
<dbReference type="GO" id="GO:0009097">
    <property type="term" value="P:isoleucine biosynthetic process"/>
    <property type="evidence" value="ECO:0007669"/>
    <property type="project" value="TreeGrafter"/>
</dbReference>
<dbReference type="Pfam" id="PF00205">
    <property type="entry name" value="TPP_enzyme_M"/>
    <property type="match status" value="1"/>
</dbReference>
<reference evidence="9" key="1">
    <citation type="submission" date="2015-08" db="EMBL/GenBank/DDBJ databases">
        <title>Genome sequencing project for genomic taxonomy and phylogenomics of Bacillus-like bacteria.</title>
        <authorList>
            <person name="Liu B."/>
            <person name="Wang J."/>
            <person name="Zhu Y."/>
            <person name="Liu G."/>
            <person name="Chen Q."/>
            <person name="Chen Z."/>
            <person name="Lan J."/>
            <person name="Che J."/>
            <person name="Ge C."/>
            <person name="Shi H."/>
            <person name="Pan Z."/>
            <person name="Liu X."/>
        </authorList>
    </citation>
    <scope>NUCLEOTIDE SEQUENCE [LARGE SCALE GENOMIC DNA]</scope>
    <source>
        <strain evidence="9">FJAT-4402</strain>
    </source>
</reference>
<evidence type="ECO:0000256" key="4">
    <source>
        <dbReference type="RuleBase" id="RU362132"/>
    </source>
</evidence>
<evidence type="ECO:0000256" key="2">
    <source>
        <dbReference type="ARBA" id="ARBA00007812"/>
    </source>
</evidence>
<dbReference type="InterPro" id="IPR012001">
    <property type="entry name" value="Thiamin_PyroP_enz_TPP-bd_dom"/>
</dbReference>
<organism evidence="8 9">
    <name type="scientific">Bacillus gobiensis</name>
    <dbReference type="NCBI Taxonomy" id="1441095"/>
    <lineage>
        <taxon>Bacteria</taxon>
        <taxon>Bacillati</taxon>
        <taxon>Bacillota</taxon>
        <taxon>Bacilli</taxon>
        <taxon>Bacillales</taxon>
        <taxon>Bacillaceae</taxon>
        <taxon>Bacillus</taxon>
    </lineage>
</organism>
<dbReference type="InterPro" id="IPR000399">
    <property type="entry name" value="TPP-bd_CS"/>
</dbReference>
<dbReference type="GO" id="GO:0000287">
    <property type="term" value="F:magnesium ion binding"/>
    <property type="evidence" value="ECO:0007669"/>
    <property type="project" value="InterPro"/>
</dbReference>
<dbReference type="OrthoDB" id="4494979at2"/>
<dbReference type="SUPFAM" id="SSF52467">
    <property type="entry name" value="DHS-like NAD/FAD-binding domain"/>
    <property type="match status" value="1"/>
</dbReference>
<gene>
    <name evidence="8" type="ORF">AM592_21870</name>
</gene>
<name>A0A0M4GCY5_9BACI</name>
<dbReference type="CDD" id="cd07035">
    <property type="entry name" value="TPP_PYR_POX_like"/>
    <property type="match status" value="1"/>
</dbReference>
<dbReference type="GO" id="GO:0003984">
    <property type="term" value="F:acetolactate synthase activity"/>
    <property type="evidence" value="ECO:0007669"/>
    <property type="project" value="TreeGrafter"/>
</dbReference>
<comment type="cofactor">
    <cofactor evidence="1">
        <name>thiamine diphosphate</name>
        <dbReference type="ChEBI" id="CHEBI:58937"/>
    </cofactor>
</comment>
<evidence type="ECO:0000259" key="6">
    <source>
        <dbReference type="Pfam" id="PF02775"/>
    </source>
</evidence>
<dbReference type="PROSITE" id="PS00187">
    <property type="entry name" value="TPP_ENZYMES"/>
    <property type="match status" value="1"/>
</dbReference>
<dbReference type="InterPro" id="IPR029061">
    <property type="entry name" value="THDP-binding"/>
</dbReference>
<dbReference type="Pfam" id="PF02776">
    <property type="entry name" value="TPP_enzyme_N"/>
    <property type="match status" value="1"/>
</dbReference>
<dbReference type="Gene3D" id="3.40.50.1220">
    <property type="entry name" value="TPP-binding domain"/>
    <property type="match status" value="1"/>
</dbReference>
<feature type="domain" description="Thiamine pyrophosphate enzyme TPP-binding" evidence="6">
    <location>
        <begin position="387"/>
        <end position="532"/>
    </location>
</feature>
<keyword evidence="9" id="KW-1185">Reference proteome</keyword>
<evidence type="ECO:0000313" key="8">
    <source>
        <dbReference type="EMBL" id="ALC83858.1"/>
    </source>
</evidence>
<dbReference type="SUPFAM" id="SSF52518">
    <property type="entry name" value="Thiamin diphosphate-binding fold (THDP-binding)"/>
    <property type="match status" value="2"/>
</dbReference>
<evidence type="ECO:0000259" key="7">
    <source>
        <dbReference type="Pfam" id="PF02776"/>
    </source>
</evidence>
<dbReference type="Gene3D" id="3.40.50.970">
    <property type="match status" value="2"/>
</dbReference>
<dbReference type="GO" id="GO:0050660">
    <property type="term" value="F:flavin adenine dinucleotide binding"/>
    <property type="evidence" value="ECO:0007669"/>
    <property type="project" value="TreeGrafter"/>
</dbReference>
<dbReference type="RefSeq" id="WP_053605732.1">
    <property type="nucleotide sequence ID" value="NZ_CP012600.1"/>
</dbReference>
<dbReference type="CDD" id="cd00568">
    <property type="entry name" value="TPP_enzymes"/>
    <property type="match status" value="1"/>
</dbReference>
<dbReference type="PANTHER" id="PTHR18968:SF13">
    <property type="entry name" value="ACETOLACTATE SYNTHASE CATALYTIC SUBUNIT, MITOCHONDRIAL"/>
    <property type="match status" value="1"/>
</dbReference>
<accession>A0A0M4GCY5</accession>
<dbReference type="GO" id="GO:0005948">
    <property type="term" value="C:acetolactate synthase complex"/>
    <property type="evidence" value="ECO:0007669"/>
    <property type="project" value="TreeGrafter"/>
</dbReference>
<dbReference type="EMBL" id="CP012600">
    <property type="protein sequence ID" value="ALC83858.1"/>
    <property type="molecule type" value="Genomic_DNA"/>
</dbReference>